<dbReference type="EMBL" id="LUHQ01000021">
    <property type="protein sequence ID" value="OAO89167.1"/>
    <property type="molecule type" value="Genomic_DNA"/>
</dbReference>
<dbReference type="Proteomes" id="UP000078284">
    <property type="component" value="Unassembled WGS sequence"/>
</dbReference>
<sequence length="66" mass="7073">MSAKMIRRVFSAAQRKKISLGRAGNRCAQLGGCRGVLVSKWEVDPILSSPGSIPGEDLSSNQERDG</sequence>
<organism evidence="2 3">
    <name type="scientific">Arabidopsis thaliana</name>
    <name type="common">Mouse-ear cress</name>
    <dbReference type="NCBI Taxonomy" id="3702"/>
    <lineage>
        <taxon>Eukaryota</taxon>
        <taxon>Viridiplantae</taxon>
        <taxon>Streptophyta</taxon>
        <taxon>Embryophyta</taxon>
        <taxon>Tracheophyta</taxon>
        <taxon>Spermatophyta</taxon>
        <taxon>Magnoliopsida</taxon>
        <taxon>eudicotyledons</taxon>
        <taxon>Gunneridae</taxon>
        <taxon>Pentapetalae</taxon>
        <taxon>rosids</taxon>
        <taxon>malvids</taxon>
        <taxon>Brassicales</taxon>
        <taxon>Brassicaceae</taxon>
        <taxon>Camelineae</taxon>
        <taxon>Arabidopsis</taxon>
    </lineage>
</organism>
<feature type="region of interest" description="Disordered" evidence="1">
    <location>
        <begin position="47"/>
        <end position="66"/>
    </location>
</feature>
<dbReference type="AlphaFoldDB" id="A0A178U7K4"/>
<gene>
    <name evidence="2" type="ORF">AXX17_ATUG04010</name>
</gene>
<evidence type="ECO:0000313" key="3">
    <source>
        <dbReference type="Proteomes" id="UP000078284"/>
    </source>
</evidence>
<evidence type="ECO:0000313" key="2">
    <source>
        <dbReference type="EMBL" id="OAO89167.1"/>
    </source>
</evidence>
<proteinExistence type="predicted"/>
<comment type="caution">
    <text evidence="2">The sequence shown here is derived from an EMBL/GenBank/DDBJ whole genome shotgun (WGS) entry which is preliminary data.</text>
</comment>
<evidence type="ECO:0000256" key="1">
    <source>
        <dbReference type="SAM" id="MobiDB-lite"/>
    </source>
</evidence>
<reference evidence="3" key="1">
    <citation type="journal article" date="2016" name="Proc. Natl. Acad. Sci. U.S.A.">
        <title>Chromosome-level assembly of Arabidopsis thaliana Ler reveals the extent of translocation and inversion polymorphisms.</title>
        <authorList>
            <person name="Zapata L."/>
            <person name="Ding J."/>
            <person name="Willing E.M."/>
            <person name="Hartwig B."/>
            <person name="Bezdan D."/>
            <person name="Jiao W.B."/>
            <person name="Patel V."/>
            <person name="Velikkakam James G."/>
            <person name="Koornneef M."/>
            <person name="Ossowski S."/>
            <person name="Schneeberger K."/>
        </authorList>
    </citation>
    <scope>NUCLEOTIDE SEQUENCE [LARGE SCALE GENOMIC DNA]</scope>
    <source>
        <strain evidence="3">cv. Landsberg erecta</strain>
    </source>
</reference>
<geneLocation type="mitochondrion" evidence="2"/>
<accession>A0A178U7K4</accession>
<protein>
    <submittedName>
        <fullName evidence="2">Uncharacterized protein</fullName>
    </submittedName>
</protein>
<keyword evidence="2" id="KW-0496">Mitochondrion</keyword>
<name>A0A178U7K4_ARATH</name>